<dbReference type="AlphaFoldDB" id="A0A6L5R5D1"/>
<protein>
    <submittedName>
        <fullName evidence="6">LysR family transcriptional regulator</fullName>
    </submittedName>
</protein>
<gene>
    <name evidence="6" type="ORF">GJR97_16030</name>
</gene>
<dbReference type="PANTHER" id="PTHR30346">
    <property type="entry name" value="TRANSCRIPTIONAL DUAL REGULATOR HCAR-RELATED"/>
    <property type="match status" value="1"/>
</dbReference>
<accession>A0A6L5R5D1</accession>
<dbReference type="GO" id="GO:0003677">
    <property type="term" value="F:DNA binding"/>
    <property type="evidence" value="ECO:0007669"/>
    <property type="project" value="UniProtKB-KW"/>
</dbReference>
<dbReference type="GO" id="GO:0003700">
    <property type="term" value="F:DNA-binding transcription factor activity"/>
    <property type="evidence" value="ECO:0007669"/>
    <property type="project" value="InterPro"/>
</dbReference>
<dbReference type="EMBL" id="WKJD01000021">
    <property type="protein sequence ID" value="MRX45223.1"/>
    <property type="molecule type" value="Genomic_DNA"/>
</dbReference>
<keyword evidence="7" id="KW-1185">Reference proteome</keyword>
<dbReference type="Gene3D" id="3.40.190.10">
    <property type="entry name" value="Periplasmic binding protein-like II"/>
    <property type="match status" value="2"/>
</dbReference>
<dbReference type="CDD" id="cd05466">
    <property type="entry name" value="PBP2_LTTR_substrate"/>
    <property type="match status" value="1"/>
</dbReference>
<dbReference type="PANTHER" id="PTHR30346:SF29">
    <property type="entry name" value="LYSR SUBSTRATE-BINDING"/>
    <property type="match status" value="1"/>
</dbReference>
<dbReference type="RefSeq" id="WP_154347784.1">
    <property type="nucleotide sequence ID" value="NZ_WKJD01000021.1"/>
</dbReference>
<evidence type="ECO:0000313" key="6">
    <source>
        <dbReference type="EMBL" id="MRX45223.1"/>
    </source>
</evidence>
<keyword evidence="3" id="KW-0238">DNA-binding</keyword>
<evidence type="ECO:0000256" key="2">
    <source>
        <dbReference type="ARBA" id="ARBA00023015"/>
    </source>
</evidence>
<dbReference type="SUPFAM" id="SSF53850">
    <property type="entry name" value="Periplasmic binding protein-like II"/>
    <property type="match status" value="1"/>
</dbReference>
<sequence length="300" mass="31807">MRLRQLEYFAAICDQGSFTGAAQALFVAQPSLSQQIRELERELGTALLERSHHGVSLTPAGRAFLPHARAAVEAAEAGRREVSRVIDGVAGEIKVLTVGSVAANVLPSGLARWREQSPSTVLSLHDFTHRRDLEAAMRAGRGDVAVGPRPADWDGDVVSLGFEELVVVGKGPFDRDAVDGRTLEAADWIHFEGEQGMGDVVDWATWSLGITPRVVVRVGQVAAALGLAVEGVGLTIVPANAVPLGWSGNVRSPQPRLYRELVAYTRGAASASARGFIETLTSVDLPIAAPAELPLGSLTL</sequence>
<comment type="caution">
    <text evidence="6">The sequence shown here is derived from an EMBL/GenBank/DDBJ whole genome shotgun (WGS) entry which is preliminary data.</text>
</comment>
<dbReference type="InterPro" id="IPR005119">
    <property type="entry name" value="LysR_subst-bd"/>
</dbReference>
<organism evidence="6 7">
    <name type="scientific">Agromyces kandeliae</name>
    <dbReference type="NCBI Taxonomy" id="2666141"/>
    <lineage>
        <taxon>Bacteria</taxon>
        <taxon>Bacillati</taxon>
        <taxon>Actinomycetota</taxon>
        <taxon>Actinomycetes</taxon>
        <taxon>Micrococcales</taxon>
        <taxon>Microbacteriaceae</taxon>
        <taxon>Agromyces</taxon>
    </lineage>
</organism>
<dbReference type="InterPro" id="IPR036390">
    <property type="entry name" value="WH_DNA-bd_sf"/>
</dbReference>
<dbReference type="Pfam" id="PF03466">
    <property type="entry name" value="LysR_substrate"/>
    <property type="match status" value="1"/>
</dbReference>
<dbReference type="GO" id="GO:0032993">
    <property type="term" value="C:protein-DNA complex"/>
    <property type="evidence" value="ECO:0007669"/>
    <property type="project" value="TreeGrafter"/>
</dbReference>
<reference evidence="6 7" key="1">
    <citation type="submission" date="2019-11" db="EMBL/GenBank/DDBJ databases">
        <title>Agromyces kandeliae sp. nov., isolated from mangrove soil.</title>
        <authorList>
            <person name="Wang R."/>
        </authorList>
    </citation>
    <scope>NUCLEOTIDE SEQUENCE [LARGE SCALE GENOMIC DNA]</scope>
    <source>
        <strain evidence="6 7">Q22</strain>
    </source>
</reference>
<evidence type="ECO:0000256" key="4">
    <source>
        <dbReference type="ARBA" id="ARBA00023163"/>
    </source>
</evidence>
<dbReference type="Gene3D" id="1.10.10.10">
    <property type="entry name" value="Winged helix-like DNA-binding domain superfamily/Winged helix DNA-binding domain"/>
    <property type="match status" value="1"/>
</dbReference>
<evidence type="ECO:0000256" key="1">
    <source>
        <dbReference type="ARBA" id="ARBA00009437"/>
    </source>
</evidence>
<dbReference type="InterPro" id="IPR000847">
    <property type="entry name" value="LysR_HTH_N"/>
</dbReference>
<name>A0A6L5R5D1_9MICO</name>
<dbReference type="Pfam" id="PF00126">
    <property type="entry name" value="HTH_1"/>
    <property type="match status" value="1"/>
</dbReference>
<proteinExistence type="inferred from homology"/>
<dbReference type="PRINTS" id="PR00039">
    <property type="entry name" value="HTHLYSR"/>
</dbReference>
<feature type="domain" description="HTH lysR-type" evidence="5">
    <location>
        <begin position="1"/>
        <end position="58"/>
    </location>
</feature>
<dbReference type="Proteomes" id="UP000476511">
    <property type="component" value="Unassembled WGS sequence"/>
</dbReference>
<evidence type="ECO:0000259" key="5">
    <source>
        <dbReference type="PROSITE" id="PS50931"/>
    </source>
</evidence>
<dbReference type="PROSITE" id="PS50931">
    <property type="entry name" value="HTH_LYSR"/>
    <property type="match status" value="1"/>
</dbReference>
<comment type="similarity">
    <text evidence="1">Belongs to the LysR transcriptional regulatory family.</text>
</comment>
<dbReference type="FunFam" id="1.10.10.10:FF:000001">
    <property type="entry name" value="LysR family transcriptional regulator"/>
    <property type="match status" value="1"/>
</dbReference>
<keyword evidence="4" id="KW-0804">Transcription</keyword>
<evidence type="ECO:0000313" key="7">
    <source>
        <dbReference type="Proteomes" id="UP000476511"/>
    </source>
</evidence>
<evidence type="ECO:0000256" key="3">
    <source>
        <dbReference type="ARBA" id="ARBA00023125"/>
    </source>
</evidence>
<dbReference type="InterPro" id="IPR036388">
    <property type="entry name" value="WH-like_DNA-bd_sf"/>
</dbReference>
<dbReference type="SUPFAM" id="SSF46785">
    <property type="entry name" value="Winged helix' DNA-binding domain"/>
    <property type="match status" value="1"/>
</dbReference>
<keyword evidence="2" id="KW-0805">Transcription regulation</keyword>